<dbReference type="Gene3D" id="3.40.630.30">
    <property type="match status" value="1"/>
</dbReference>
<sequence>MTQWQVHTFNQLSTEQLYDAIKLRVDVFVVEQDCPYPDLDGDKNQLDRHPDTLHLLGYQDSTLVAYLRILPKGQNYPDYVSIGRVVTAIDSRGSGLGHELMKQGIKHCLKHYPNQTIKISAQQHLSEFYQHHGFKQVSDMYLEDNIPHIAMLRTTELPSS</sequence>
<dbReference type="RefSeq" id="WP_140601180.1">
    <property type="nucleotide sequence ID" value="NZ_SAWY01000002.1"/>
</dbReference>
<protein>
    <recommendedName>
        <fullName evidence="2">Protein ElaA</fullName>
    </recommendedName>
</protein>
<dbReference type="SUPFAM" id="SSF55729">
    <property type="entry name" value="Acyl-CoA N-acyltransferases (Nat)"/>
    <property type="match status" value="1"/>
</dbReference>
<dbReference type="AlphaFoldDB" id="A0A502L9B6"/>
<dbReference type="Pfam" id="PF13673">
    <property type="entry name" value="Acetyltransf_10"/>
    <property type="match status" value="1"/>
</dbReference>
<evidence type="ECO:0000256" key="2">
    <source>
        <dbReference type="ARBA" id="ARBA00072224"/>
    </source>
</evidence>
<dbReference type="EMBL" id="SAWY01000002">
    <property type="protein sequence ID" value="TPH18995.1"/>
    <property type="molecule type" value="Genomic_DNA"/>
</dbReference>
<dbReference type="Proteomes" id="UP000315303">
    <property type="component" value="Unassembled WGS sequence"/>
</dbReference>
<proteinExistence type="inferred from homology"/>
<dbReference type="CDD" id="cd04301">
    <property type="entry name" value="NAT_SF"/>
    <property type="match status" value="1"/>
</dbReference>
<organism evidence="4 5">
    <name type="scientific">Litorilituus lipolyticus</name>
    <dbReference type="NCBI Taxonomy" id="2491017"/>
    <lineage>
        <taxon>Bacteria</taxon>
        <taxon>Pseudomonadati</taxon>
        <taxon>Pseudomonadota</taxon>
        <taxon>Gammaproteobacteria</taxon>
        <taxon>Alteromonadales</taxon>
        <taxon>Colwelliaceae</taxon>
        <taxon>Litorilituus</taxon>
    </lineage>
</organism>
<comment type="caution">
    <text evidence="4">The sequence shown here is derived from an EMBL/GenBank/DDBJ whole genome shotgun (WGS) entry which is preliminary data.</text>
</comment>
<dbReference type="GO" id="GO:0016747">
    <property type="term" value="F:acyltransferase activity, transferring groups other than amino-acyl groups"/>
    <property type="evidence" value="ECO:0007669"/>
    <property type="project" value="InterPro"/>
</dbReference>
<evidence type="ECO:0000313" key="4">
    <source>
        <dbReference type="EMBL" id="TPH18995.1"/>
    </source>
</evidence>
<keyword evidence="4" id="KW-0808">Transferase</keyword>
<dbReference type="FunFam" id="3.40.630.30:FF:000035">
    <property type="entry name" value="GNAT family N-acetyltransferase"/>
    <property type="match status" value="1"/>
</dbReference>
<feature type="domain" description="N-acetyltransferase" evidence="3">
    <location>
        <begin position="7"/>
        <end position="156"/>
    </location>
</feature>
<evidence type="ECO:0000313" key="5">
    <source>
        <dbReference type="Proteomes" id="UP000315303"/>
    </source>
</evidence>
<accession>A0A502L9B6</accession>
<evidence type="ECO:0000256" key="1">
    <source>
        <dbReference type="ARBA" id="ARBA00009623"/>
    </source>
</evidence>
<gene>
    <name evidence="4" type="ORF">EPA86_01485</name>
</gene>
<evidence type="ECO:0000259" key="3">
    <source>
        <dbReference type="PROSITE" id="PS51186"/>
    </source>
</evidence>
<dbReference type="OrthoDB" id="9796171at2"/>
<dbReference type="PROSITE" id="PS51186">
    <property type="entry name" value="GNAT"/>
    <property type="match status" value="1"/>
</dbReference>
<dbReference type="InterPro" id="IPR016181">
    <property type="entry name" value="Acyl_CoA_acyltransferase"/>
</dbReference>
<name>A0A502L9B6_9GAMM</name>
<dbReference type="InterPro" id="IPR000182">
    <property type="entry name" value="GNAT_dom"/>
</dbReference>
<keyword evidence="5" id="KW-1185">Reference proteome</keyword>
<comment type="similarity">
    <text evidence="1">Belongs to the UPF0039 (ElaA) family.</text>
</comment>
<reference evidence="4 5" key="1">
    <citation type="submission" date="2019-01" db="EMBL/GenBank/DDBJ databases">
        <title>Litorilituus lipolytica sp. nov., isolated from intertidal sand of the Yellow Sea in China.</title>
        <authorList>
            <person name="Liu A."/>
        </authorList>
    </citation>
    <scope>NUCLEOTIDE SEQUENCE [LARGE SCALE GENOMIC DNA]</scope>
    <source>
        <strain evidence="4 5">RZ04</strain>
    </source>
</reference>